<feature type="domain" description="Rhodanese" evidence="1">
    <location>
        <begin position="91"/>
        <end position="114"/>
    </location>
</feature>
<accession>A0A6C0HJR8</accession>
<proteinExistence type="predicted"/>
<organism evidence="2">
    <name type="scientific">viral metagenome</name>
    <dbReference type="NCBI Taxonomy" id="1070528"/>
    <lineage>
        <taxon>unclassified sequences</taxon>
        <taxon>metagenomes</taxon>
        <taxon>organismal metagenomes</taxon>
    </lineage>
</organism>
<dbReference type="Pfam" id="PF00581">
    <property type="entry name" value="Rhodanese"/>
    <property type="match status" value="1"/>
</dbReference>
<protein>
    <recommendedName>
        <fullName evidence="1">Rhodanese domain-containing protein</fullName>
    </recommendedName>
</protein>
<evidence type="ECO:0000259" key="1">
    <source>
        <dbReference type="PROSITE" id="PS50206"/>
    </source>
</evidence>
<dbReference type="PROSITE" id="PS50206">
    <property type="entry name" value="RHODANESE_3"/>
    <property type="match status" value="1"/>
</dbReference>
<dbReference type="Gene3D" id="3.40.250.10">
    <property type="entry name" value="Rhodanese-like domain"/>
    <property type="match status" value="1"/>
</dbReference>
<dbReference type="InterPro" id="IPR036873">
    <property type="entry name" value="Rhodanese-like_dom_sf"/>
</dbReference>
<dbReference type="AlphaFoldDB" id="A0A6C0HJR8"/>
<dbReference type="EMBL" id="MN739968">
    <property type="protein sequence ID" value="QHT80395.1"/>
    <property type="molecule type" value="Genomic_DNA"/>
</dbReference>
<name>A0A6C0HJR8_9ZZZZ</name>
<dbReference type="SUPFAM" id="SSF52821">
    <property type="entry name" value="Rhodanese/Cell cycle control phosphatase"/>
    <property type="match status" value="1"/>
</dbReference>
<dbReference type="InterPro" id="IPR001763">
    <property type="entry name" value="Rhodanese-like_dom"/>
</dbReference>
<sequence>MFQWTHQKLTSSKYVNFENVQDAVHSNQVIILVNTMPSNEQSCLIKNTVHANDEEQIINDMLFKLTVPDRPVIIYGKNDSDPRVDEKYNNLKKIGVESVYIYKGGMFEWMLLQDIYGKEEFPTTSKLIDILSFRPAKIRIVK</sequence>
<reference evidence="2" key="1">
    <citation type="journal article" date="2020" name="Nature">
        <title>Giant virus diversity and host interactions through global metagenomics.</title>
        <authorList>
            <person name="Schulz F."/>
            <person name="Roux S."/>
            <person name="Paez-Espino D."/>
            <person name="Jungbluth S."/>
            <person name="Walsh D.A."/>
            <person name="Denef V.J."/>
            <person name="McMahon K.D."/>
            <person name="Konstantinidis K.T."/>
            <person name="Eloe-Fadrosh E.A."/>
            <person name="Kyrpides N.C."/>
            <person name="Woyke T."/>
        </authorList>
    </citation>
    <scope>NUCLEOTIDE SEQUENCE</scope>
    <source>
        <strain evidence="2">GVMAG-M-3300023184-120</strain>
    </source>
</reference>
<evidence type="ECO:0000313" key="2">
    <source>
        <dbReference type="EMBL" id="QHT80395.1"/>
    </source>
</evidence>